<reference evidence="1" key="1">
    <citation type="submission" date="2012-10" db="EMBL/GenBank/DDBJ databases">
        <authorList>
            <person name="Harkins D.M."/>
            <person name="Durkin A.S."/>
            <person name="Brinkac L.M."/>
            <person name="Haft D.H."/>
            <person name="Selengut J.D."/>
            <person name="Sanka R."/>
            <person name="DePew J."/>
            <person name="Purushe J."/>
            <person name="Matthias M.A."/>
            <person name="Vinetz J.M."/>
            <person name="Sutton G.G."/>
            <person name="Nierman W.C."/>
            <person name="Fouts D.E."/>
        </authorList>
    </citation>
    <scope>NUCLEOTIDE SEQUENCE [LARGE SCALE GENOMIC DNA]</scope>
    <source>
        <strain evidence="1">MOR084</strain>
    </source>
</reference>
<sequence>MKVIVKSLLFFESESTGVFSLLEYLKLISGMFVVRSETGILLEKNLKSGRCENRSGLRS</sequence>
<name>A0A0E2BAF9_9LEPT</name>
<gene>
    <name evidence="1" type="ORF">LEP1GSC179_0601</name>
</gene>
<dbReference type="RefSeq" id="WP_004460995.1">
    <property type="nucleotide sequence ID" value="NZ_AHON02000088.1"/>
</dbReference>
<dbReference type="EMBL" id="AHON02000088">
    <property type="protein sequence ID" value="EKO31864.1"/>
    <property type="molecule type" value="Genomic_DNA"/>
</dbReference>
<accession>A0A0E2BAF9</accession>
<dbReference type="AlphaFoldDB" id="A0A0E2BAF9"/>
<dbReference type="Proteomes" id="UP000006329">
    <property type="component" value="Unassembled WGS sequence"/>
</dbReference>
<dbReference type="GeneID" id="29742305"/>
<proteinExistence type="predicted"/>
<evidence type="ECO:0000313" key="2">
    <source>
        <dbReference type="Proteomes" id="UP000006329"/>
    </source>
</evidence>
<comment type="caution">
    <text evidence="1">The sequence shown here is derived from an EMBL/GenBank/DDBJ whole genome shotgun (WGS) entry which is preliminary data.</text>
</comment>
<keyword evidence="2" id="KW-1185">Reference proteome</keyword>
<organism evidence="1 2">
    <name type="scientific">Leptospira santarosai str. MOR084</name>
    <dbReference type="NCBI Taxonomy" id="1049984"/>
    <lineage>
        <taxon>Bacteria</taxon>
        <taxon>Pseudomonadati</taxon>
        <taxon>Spirochaetota</taxon>
        <taxon>Spirochaetia</taxon>
        <taxon>Leptospirales</taxon>
        <taxon>Leptospiraceae</taxon>
        <taxon>Leptospira</taxon>
    </lineage>
</organism>
<protein>
    <submittedName>
        <fullName evidence="1">Uncharacterized protein</fullName>
    </submittedName>
</protein>
<evidence type="ECO:0000313" key="1">
    <source>
        <dbReference type="EMBL" id="EKO31864.1"/>
    </source>
</evidence>